<evidence type="ECO:0000259" key="2">
    <source>
        <dbReference type="PROSITE" id="PS50994"/>
    </source>
</evidence>
<evidence type="ECO:0000256" key="1">
    <source>
        <dbReference type="SAM" id="MobiDB-lite"/>
    </source>
</evidence>
<dbReference type="AlphaFoldDB" id="A0A847SDQ8"/>
<reference evidence="3 4" key="1">
    <citation type="submission" date="2020-04" db="EMBL/GenBank/DDBJ databases">
        <title>Draft genome of Leeia sp. IMCC25680.</title>
        <authorList>
            <person name="Song J."/>
            <person name="Cho J.-C."/>
        </authorList>
    </citation>
    <scope>NUCLEOTIDE SEQUENCE [LARGE SCALE GENOMIC DNA]</scope>
    <source>
        <strain evidence="3 4">IMCC25680</strain>
    </source>
</reference>
<keyword evidence="4" id="KW-1185">Reference proteome</keyword>
<dbReference type="Gene3D" id="3.30.420.10">
    <property type="entry name" value="Ribonuclease H-like superfamily/Ribonuclease H"/>
    <property type="match status" value="1"/>
</dbReference>
<comment type="caution">
    <text evidence="3">The sequence shown here is derived from an EMBL/GenBank/DDBJ whole genome shotgun (WGS) entry which is preliminary data.</text>
</comment>
<evidence type="ECO:0000313" key="4">
    <source>
        <dbReference type="Proteomes" id="UP000587991"/>
    </source>
</evidence>
<dbReference type="Pfam" id="PF09299">
    <property type="entry name" value="Mu-transpos_C"/>
    <property type="match status" value="1"/>
</dbReference>
<dbReference type="Proteomes" id="UP000587991">
    <property type="component" value="Unassembled WGS sequence"/>
</dbReference>
<dbReference type="InterPro" id="IPR001584">
    <property type="entry name" value="Integrase_cat-core"/>
</dbReference>
<dbReference type="GO" id="GO:0015074">
    <property type="term" value="P:DNA integration"/>
    <property type="evidence" value="ECO:0007669"/>
    <property type="project" value="InterPro"/>
</dbReference>
<organism evidence="3 4">
    <name type="scientific">Leeia aquatica</name>
    <dbReference type="NCBI Taxonomy" id="2725557"/>
    <lineage>
        <taxon>Bacteria</taxon>
        <taxon>Pseudomonadati</taxon>
        <taxon>Pseudomonadota</taxon>
        <taxon>Betaproteobacteria</taxon>
        <taxon>Neisseriales</taxon>
        <taxon>Leeiaceae</taxon>
        <taxon>Leeia</taxon>
    </lineage>
</organism>
<gene>
    <name evidence="3" type="ORF">HF682_09075</name>
</gene>
<proteinExistence type="predicted"/>
<evidence type="ECO:0000313" key="3">
    <source>
        <dbReference type="EMBL" id="NLR75308.1"/>
    </source>
</evidence>
<feature type="region of interest" description="Disordered" evidence="1">
    <location>
        <begin position="587"/>
        <end position="638"/>
    </location>
</feature>
<dbReference type="SUPFAM" id="SSF53098">
    <property type="entry name" value="Ribonuclease H-like"/>
    <property type="match status" value="1"/>
</dbReference>
<feature type="domain" description="Integrase catalytic" evidence="2">
    <location>
        <begin position="234"/>
        <end position="438"/>
    </location>
</feature>
<dbReference type="RefSeq" id="WP_168876846.1">
    <property type="nucleotide sequence ID" value="NZ_JABAIM010000001.1"/>
</dbReference>
<feature type="compositionally biased region" description="Basic and acidic residues" evidence="1">
    <location>
        <begin position="587"/>
        <end position="605"/>
    </location>
</feature>
<dbReference type="PROSITE" id="PS50994">
    <property type="entry name" value="INTEGRASE"/>
    <property type="match status" value="1"/>
</dbReference>
<dbReference type="GO" id="GO:0003676">
    <property type="term" value="F:nucleic acid binding"/>
    <property type="evidence" value="ECO:0007669"/>
    <property type="project" value="InterPro"/>
</dbReference>
<name>A0A847SDQ8_9NEIS</name>
<protein>
    <submittedName>
        <fullName evidence="3">Transposase</fullName>
    </submittedName>
</protein>
<dbReference type="InterPro" id="IPR012337">
    <property type="entry name" value="RNaseH-like_sf"/>
</dbReference>
<dbReference type="InterPro" id="IPR036397">
    <property type="entry name" value="RNaseH_sf"/>
</dbReference>
<dbReference type="InterPro" id="IPR015378">
    <property type="entry name" value="Transposase-like_Mu_C"/>
</dbReference>
<accession>A0A847SDQ8</accession>
<dbReference type="EMBL" id="JABAIM010000001">
    <property type="protein sequence ID" value="NLR75308.1"/>
    <property type="molecule type" value="Genomic_DNA"/>
</dbReference>
<sequence length="638" mass="71876">MAKVIPNQLSLTKGATVSNNGRDYVVVAVADLNKILAKDIETGASVLLTIGDLRPPQHLPVEAVPGVEEIDLSRIPEVDWVLAEQRRKWLEPLLVNQSLYGTKMAEQIAAEAAVNRATVYRWLDAFRRTGLLSSLLPMRGRGGGGKAGRRISPEVELIIQDVIEGFHDTDQKPSIAETILEIRRRCSNAGLRLPATNTIRLRLKRTSGRERTRRRLGEAAAYALHDPGKGSIPDADWPLAIVQIDHTLLPVIIVDDEHRKPINRAWITLAIDVDSRVCLGMYLSLDPPSAMSAGMCISHAILPKEAWLRQLAISEQITWPCWGVMGAIHMDNAKEFRGDMLKMACREYDIDIHLRPVKKPRYGAHIERLMGTVTQGLKSVKGSTFSGPDEKGEYDAEGNACMTFAEIERWLILFFARYHRDIHTGIAMAPLQKFREGLLGTKKKPGRGLPARRLDEEVLRIHFTPYVERPVQGYGVVIDNVHYYHDVLRPWINAPHPDFPKHKRKFRFHRDPRDISQLYFFDELSGRFCAIPYRDTSHPPVSIWELRNAQRAAKAKGIDPDNEMVVFAIVNEQRALEAAAAAKTKTARREAQRRVEQAKQREVKKQTMPTVSQPVVPSAPPPMVRGYNPDEVDALDDE</sequence>